<dbReference type="AlphaFoldDB" id="A0A7J7CC61"/>
<evidence type="ECO:0000256" key="1">
    <source>
        <dbReference type="SAM" id="MobiDB-lite"/>
    </source>
</evidence>
<reference evidence="2 3" key="1">
    <citation type="journal article" date="2020" name="Nat. Commun.">
        <title>Genome of Tripterygium wilfordii and identification of cytochrome P450 involved in triptolide biosynthesis.</title>
        <authorList>
            <person name="Tu L."/>
            <person name="Su P."/>
            <person name="Zhang Z."/>
            <person name="Gao L."/>
            <person name="Wang J."/>
            <person name="Hu T."/>
            <person name="Zhou J."/>
            <person name="Zhang Y."/>
            <person name="Zhao Y."/>
            <person name="Liu Y."/>
            <person name="Song Y."/>
            <person name="Tong Y."/>
            <person name="Lu Y."/>
            <person name="Yang J."/>
            <person name="Xu C."/>
            <person name="Jia M."/>
            <person name="Peters R.J."/>
            <person name="Huang L."/>
            <person name="Gao W."/>
        </authorList>
    </citation>
    <scope>NUCLEOTIDE SEQUENCE [LARGE SCALE GENOMIC DNA]</scope>
    <source>
        <strain evidence="3">cv. XIE 37</strain>
        <tissue evidence="2">Leaf</tissue>
    </source>
</reference>
<name>A0A7J7CC61_TRIWF</name>
<feature type="region of interest" description="Disordered" evidence="1">
    <location>
        <begin position="67"/>
        <end position="114"/>
    </location>
</feature>
<dbReference type="PANTHER" id="PTHR37697">
    <property type="entry name" value="AP2-LIKE ETHYLENE-RESPONSIVE TRANSCRIPTION FACTOR SNZ"/>
    <property type="match status" value="1"/>
</dbReference>
<sequence length="173" mass="18934">MNTTSSSSAEKPLSIPLPDLIASLDQATFMAKQLPITTDPNHLLQIYSSLHHAHNLLSSFLSKTQFPPFPPAPAENSGSSATAGAGENGEEPMQIGGDEEAAEDNSKTSIDKVEERMRDVFIRNKRPKRPLSPSSAAVRERKVCEDGYVVGMKNFDPHETKSRALELVYQFHG</sequence>
<evidence type="ECO:0000313" key="2">
    <source>
        <dbReference type="EMBL" id="KAF5731692.1"/>
    </source>
</evidence>
<feature type="compositionally biased region" description="Basic and acidic residues" evidence="1">
    <location>
        <begin position="104"/>
        <end position="114"/>
    </location>
</feature>
<dbReference type="InParanoid" id="A0A7J7CC61"/>
<proteinExistence type="predicted"/>
<dbReference type="PANTHER" id="PTHR37697:SF2">
    <property type="entry name" value="AP2-LIKE ETHYLENE-RESPONSIVE TRANSCRIPTION FACTOR SNZ"/>
    <property type="match status" value="1"/>
</dbReference>
<evidence type="ECO:0000313" key="3">
    <source>
        <dbReference type="Proteomes" id="UP000593562"/>
    </source>
</evidence>
<keyword evidence="3" id="KW-1185">Reference proteome</keyword>
<dbReference type="Proteomes" id="UP000593562">
    <property type="component" value="Unassembled WGS sequence"/>
</dbReference>
<accession>A0A7J7CC61</accession>
<feature type="region of interest" description="Disordered" evidence="1">
    <location>
        <begin position="119"/>
        <end position="138"/>
    </location>
</feature>
<comment type="caution">
    <text evidence="2">The sequence shown here is derived from an EMBL/GenBank/DDBJ whole genome shotgun (WGS) entry which is preliminary data.</text>
</comment>
<protein>
    <submittedName>
        <fullName evidence="2">Uncharacterized protein</fullName>
    </submittedName>
</protein>
<dbReference type="OrthoDB" id="672370at2759"/>
<dbReference type="EMBL" id="JAAARO010000018">
    <property type="protein sequence ID" value="KAF5731692.1"/>
    <property type="molecule type" value="Genomic_DNA"/>
</dbReference>
<gene>
    <name evidence="2" type="ORF">HS088_TW18G00376</name>
</gene>
<organism evidence="2 3">
    <name type="scientific">Tripterygium wilfordii</name>
    <name type="common">Thunder God vine</name>
    <dbReference type="NCBI Taxonomy" id="458696"/>
    <lineage>
        <taxon>Eukaryota</taxon>
        <taxon>Viridiplantae</taxon>
        <taxon>Streptophyta</taxon>
        <taxon>Embryophyta</taxon>
        <taxon>Tracheophyta</taxon>
        <taxon>Spermatophyta</taxon>
        <taxon>Magnoliopsida</taxon>
        <taxon>eudicotyledons</taxon>
        <taxon>Gunneridae</taxon>
        <taxon>Pentapetalae</taxon>
        <taxon>rosids</taxon>
        <taxon>fabids</taxon>
        <taxon>Celastrales</taxon>
        <taxon>Celastraceae</taxon>
        <taxon>Tripterygium</taxon>
    </lineage>
</organism>